<name>A0A7C9DLM0_OPUST</name>
<organism evidence="1">
    <name type="scientific">Opuntia streptacantha</name>
    <name type="common">Prickly pear cactus</name>
    <name type="synonym">Opuntia cardona</name>
    <dbReference type="NCBI Taxonomy" id="393608"/>
    <lineage>
        <taxon>Eukaryota</taxon>
        <taxon>Viridiplantae</taxon>
        <taxon>Streptophyta</taxon>
        <taxon>Embryophyta</taxon>
        <taxon>Tracheophyta</taxon>
        <taxon>Spermatophyta</taxon>
        <taxon>Magnoliopsida</taxon>
        <taxon>eudicotyledons</taxon>
        <taxon>Gunneridae</taxon>
        <taxon>Pentapetalae</taxon>
        <taxon>Caryophyllales</taxon>
        <taxon>Cactineae</taxon>
        <taxon>Cactaceae</taxon>
        <taxon>Opuntioideae</taxon>
        <taxon>Opuntia</taxon>
    </lineage>
</organism>
<dbReference type="AlphaFoldDB" id="A0A7C9DLM0"/>
<proteinExistence type="predicted"/>
<sequence>MGLGIVGRKYLRCNDSIGSLSVMNSVPAHRSRWIRTRACCRLSASLLVYVVIWRSSGSTASHQWLLKAVFFRISKEVVFDGIHISVNNCCILDFRPHFIT</sequence>
<reference evidence="1" key="1">
    <citation type="journal article" date="2013" name="J. Plant Res.">
        <title>Effect of fungi and light on seed germination of three Opuntia species from semiarid lands of central Mexico.</title>
        <authorList>
            <person name="Delgado-Sanchez P."/>
            <person name="Jimenez-Bremont J.F."/>
            <person name="Guerrero-Gonzalez Mde L."/>
            <person name="Flores J."/>
        </authorList>
    </citation>
    <scope>NUCLEOTIDE SEQUENCE</scope>
    <source>
        <tissue evidence="1">Cladode</tissue>
    </source>
</reference>
<reference evidence="1" key="2">
    <citation type="submission" date="2020-07" db="EMBL/GenBank/DDBJ databases">
        <authorList>
            <person name="Vera ALvarez R."/>
            <person name="Arias-Moreno D.M."/>
            <person name="Jimenez-Jacinto V."/>
            <person name="Jimenez-Bremont J.F."/>
            <person name="Swaminathan K."/>
            <person name="Moose S.P."/>
            <person name="Guerrero-Gonzalez M.L."/>
            <person name="Marino-Ramirez L."/>
            <person name="Landsman D."/>
            <person name="Rodriguez-Kessler M."/>
            <person name="Delgado-Sanchez P."/>
        </authorList>
    </citation>
    <scope>NUCLEOTIDE SEQUENCE</scope>
    <source>
        <tissue evidence="1">Cladode</tissue>
    </source>
</reference>
<protein>
    <submittedName>
        <fullName evidence="1">Uncharacterized protein</fullName>
    </submittedName>
</protein>
<dbReference type="EMBL" id="GISG01143795">
    <property type="protein sequence ID" value="MBA4645822.1"/>
    <property type="molecule type" value="Transcribed_RNA"/>
</dbReference>
<accession>A0A7C9DLM0</accession>
<evidence type="ECO:0000313" key="1">
    <source>
        <dbReference type="EMBL" id="MBA4645822.1"/>
    </source>
</evidence>